<keyword evidence="5" id="KW-1185">Reference proteome</keyword>
<keyword evidence="1" id="KW-1133">Transmembrane helix</keyword>
<dbReference type="Proteomes" id="UP001324380">
    <property type="component" value="Chromosome"/>
</dbReference>
<dbReference type="PIRSF" id="PIRSF018266">
    <property type="entry name" value="FecR"/>
    <property type="match status" value="1"/>
</dbReference>
<dbReference type="InterPro" id="IPR012373">
    <property type="entry name" value="Ferrdict_sens_TM"/>
</dbReference>
<dbReference type="PANTHER" id="PTHR30273:SF2">
    <property type="entry name" value="PROTEIN FECR"/>
    <property type="match status" value="1"/>
</dbReference>
<keyword evidence="1" id="KW-0812">Transmembrane</keyword>
<keyword evidence="1" id="KW-0472">Membrane</keyword>
<protein>
    <submittedName>
        <fullName evidence="4">FecR domain-containing protein</fullName>
    </submittedName>
</protein>
<dbReference type="EMBL" id="CP139558">
    <property type="protein sequence ID" value="WPU95643.1"/>
    <property type="molecule type" value="Genomic_DNA"/>
</dbReference>
<evidence type="ECO:0000259" key="2">
    <source>
        <dbReference type="Pfam" id="PF04773"/>
    </source>
</evidence>
<dbReference type="InterPro" id="IPR006860">
    <property type="entry name" value="FecR"/>
</dbReference>
<name>A0ABZ0TU91_9SPHI</name>
<dbReference type="RefSeq" id="WP_321564749.1">
    <property type="nucleotide sequence ID" value="NZ_CP139558.1"/>
</dbReference>
<evidence type="ECO:0000313" key="5">
    <source>
        <dbReference type="Proteomes" id="UP001324380"/>
    </source>
</evidence>
<dbReference type="Pfam" id="PF16344">
    <property type="entry name" value="FecR_C"/>
    <property type="match status" value="1"/>
</dbReference>
<feature type="domain" description="Protein FecR C-terminal" evidence="3">
    <location>
        <begin position="299"/>
        <end position="367"/>
    </location>
</feature>
<dbReference type="Gene3D" id="3.55.50.30">
    <property type="match status" value="1"/>
</dbReference>
<accession>A0ABZ0TU91</accession>
<evidence type="ECO:0000259" key="3">
    <source>
        <dbReference type="Pfam" id="PF16344"/>
    </source>
</evidence>
<feature type="transmembrane region" description="Helical" evidence="1">
    <location>
        <begin position="68"/>
        <end position="88"/>
    </location>
</feature>
<evidence type="ECO:0000313" key="4">
    <source>
        <dbReference type="EMBL" id="WPU95643.1"/>
    </source>
</evidence>
<gene>
    <name evidence="4" type="ORF">SNE25_08940</name>
</gene>
<organism evidence="4 5">
    <name type="scientific">Mucilaginibacter sabulilitoris</name>
    <dbReference type="NCBI Taxonomy" id="1173583"/>
    <lineage>
        <taxon>Bacteria</taxon>
        <taxon>Pseudomonadati</taxon>
        <taxon>Bacteroidota</taxon>
        <taxon>Sphingobacteriia</taxon>
        <taxon>Sphingobacteriales</taxon>
        <taxon>Sphingobacteriaceae</taxon>
        <taxon>Mucilaginibacter</taxon>
    </lineage>
</organism>
<dbReference type="Pfam" id="PF04773">
    <property type="entry name" value="FecR"/>
    <property type="match status" value="1"/>
</dbReference>
<dbReference type="InterPro" id="IPR032508">
    <property type="entry name" value="FecR_C"/>
</dbReference>
<evidence type="ECO:0000256" key="1">
    <source>
        <dbReference type="SAM" id="Phobius"/>
    </source>
</evidence>
<dbReference type="PANTHER" id="PTHR30273">
    <property type="entry name" value="PERIPLASMIC SIGNAL SENSOR AND SIGMA FACTOR ACTIVATOR FECR-RELATED"/>
    <property type="match status" value="1"/>
</dbReference>
<sequence length="369" mass="41377">MDKKEVKEWSRNYIRGKLTEKQKAMFEAWYLDTGEDAVLPPDERIEQLRREIFQDLPRDDGRRSPGSFLMAAAAVTLVMVSLVLQVVFHKGNLTDGDSHQNILPGGSRAVLTLANGEKIDLAQAATGRLEAGRGIIKKAPGQLEYFDDGHRYTDGQAGEDRIATPAGGIWQLRLPDGTQVWLNNSSSLTYPNTFEGQKQRTVKLEGEAYFEVSKDKAHPFVVKSAGQEVKVLGTHFNIKAFKEDQSTRTTLLEGRVVVSSERSPLTKQLIPGEQALLSKGQMIVSAVSTEQVTAWKNGYFRFENTPVEQVMRELSRWYGIDVRYEGPLSHERLTGRISRSKNISKVLMALAATQTVHFRVEGRRVTIMK</sequence>
<proteinExistence type="predicted"/>
<feature type="domain" description="FecR protein" evidence="2">
    <location>
        <begin position="160"/>
        <end position="256"/>
    </location>
</feature>
<reference evidence="4 5" key="1">
    <citation type="submission" date="2023-11" db="EMBL/GenBank/DDBJ databases">
        <title>Analysis of the Genomes of Mucilaginibacter gossypii cycad 4 and M. sabulilitoris SNA2: microbes with the potential for plant growth promotion.</title>
        <authorList>
            <person name="Hirsch A.M."/>
            <person name="Humm E."/>
            <person name="Rubbi M."/>
            <person name="Del Vecchio G."/>
            <person name="Ha S.M."/>
            <person name="Pellegrini M."/>
            <person name="Gunsalus R.P."/>
        </authorList>
    </citation>
    <scope>NUCLEOTIDE SEQUENCE [LARGE SCALE GENOMIC DNA]</scope>
    <source>
        <strain evidence="4 5">SNA2</strain>
    </source>
</reference>
<dbReference type="Gene3D" id="2.60.120.1440">
    <property type="match status" value="1"/>
</dbReference>